<dbReference type="SUPFAM" id="SSF50156">
    <property type="entry name" value="PDZ domain-like"/>
    <property type="match status" value="1"/>
</dbReference>
<dbReference type="PANTHER" id="PTHR32060:SF22">
    <property type="entry name" value="CARBOXYL-TERMINAL-PROCESSING PEPTIDASE 3, CHLOROPLASTIC"/>
    <property type="match status" value="1"/>
</dbReference>
<dbReference type="EC" id="3.4.21.102" evidence="7"/>
<comment type="similarity">
    <text evidence="1 5">Belongs to the peptidase S41A family.</text>
</comment>
<organism evidence="7 8">
    <name type="scientific">Thermogutta terrifontis</name>
    <dbReference type="NCBI Taxonomy" id="1331910"/>
    <lineage>
        <taxon>Bacteria</taxon>
        <taxon>Pseudomonadati</taxon>
        <taxon>Planctomycetota</taxon>
        <taxon>Planctomycetia</taxon>
        <taxon>Pirellulales</taxon>
        <taxon>Thermoguttaceae</taxon>
        <taxon>Thermogutta</taxon>
    </lineage>
</organism>
<dbReference type="InterPro" id="IPR040573">
    <property type="entry name" value="TSP_N"/>
</dbReference>
<accession>A0A286R9L9</accession>
<evidence type="ECO:0000313" key="8">
    <source>
        <dbReference type="Proteomes" id="UP000215086"/>
    </source>
</evidence>
<keyword evidence="8" id="KW-1185">Reference proteome</keyword>
<proteinExistence type="inferred from homology"/>
<dbReference type="InterPro" id="IPR004447">
    <property type="entry name" value="Peptidase_S41A"/>
</dbReference>
<dbReference type="GO" id="GO:0006508">
    <property type="term" value="P:proteolysis"/>
    <property type="evidence" value="ECO:0007669"/>
    <property type="project" value="UniProtKB-KW"/>
</dbReference>
<name>A0A286R9L9_9BACT</name>
<dbReference type="CDD" id="cd07560">
    <property type="entry name" value="Peptidase_S41_CPP"/>
    <property type="match status" value="1"/>
</dbReference>
<evidence type="ECO:0000256" key="1">
    <source>
        <dbReference type="ARBA" id="ARBA00009179"/>
    </source>
</evidence>
<keyword evidence="4 5" id="KW-0720">Serine protease</keyword>
<keyword evidence="2 5" id="KW-0645">Protease</keyword>
<dbReference type="CDD" id="cd06782">
    <property type="entry name" value="cpPDZ_CPP-like"/>
    <property type="match status" value="1"/>
</dbReference>
<feature type="domain" description="PDZ" evidence="6">
    <location>
        <begin position="159"/>
        <end position="236"/>
    </location>
</feature>
<dbReference type="NCBIfam" id="TIGR00225">
    <property type="entry name" value="prc"/>
    <property type="match status" value="1"/>
</dbReference>
<dbReference type="Gene3D" id="3.90.226.10">
    <property type="entry name" value="2-enoyl-CoA Hydratase, Chain A, domain 1"/>
    <property type="match status" value="1"/>
</dbReference>
<dbReference type="GO" id="GO:0030288">
    <property type="term" value="C:outer membrane-bounded periplasmic space"/>
    <property type="evidence" value="ECO:0007669"/>
    <property type="project" value="TreeGrafter"/>
</dbReference>
<sequence>MKLYFYQSDVDRFAEKQDQWATLLKSGDISPAYEIFSVFLKRVDERVATALEILQQPLDFTQDEEIIRDPDLLTYPKTPAEAHDRWRKRIKLDLLVLKADKETSGPAAIEKLQRRYTSFAKRIHQTDEDELLETYLSAICEAYDPHTSYMSPETLENFDITMKLELEGIGAALQSEDGYVVVKRIIPGGAAAKDGRLKVDDKIIGVGQGEDGEIVDVVDMKLSDVVQLIRGKRGTVVRLEVLPADGSPKRIITITREKIELKDSEAKGQVFEVGQKPDGKPYRIGVIDLPSFYMDMSGARLGIPEFRSTTRDVRRILDSFTQQGVDGVILDLRRNGGGSLQEAINLTGLFIESGPIVQVKDSAGRVMVYDDEDTSVAWRGPLIVLISKFSASASEILAGAIQDYRRGLIVGDHSTHGKGTVQSLIDLGQELFRLPNAPKLGALKLTIQQFYRPDGDSTQNRGVLADIELPSLTNHLEGIAESDLDYALPFDRIQPAKYQVYPDVNSAVVDFLKKRSEERVNNSPDFQKVKQDIERYLAQRQKKTVPLQEEKFMAQVKELNADKEEEKRLRALDEGSEEGIKRDYYLEEVFQIMTDYLQQRVVAQAR</sequence>
<dbReference type="EMBL" id="CP018477">
    <property type="protein sequence ID" value="ASV72643.1"/>
    <property type="molecule type" value="Genomic_DNA"/>
</dbReference>
<dbReference type="KEGG" id="ttf:THTE_0041"/>
<evidence type="ECO:0000313" key="7">
    <source>
        <dbReference type="EMBL" id="ASV72643.1"/>
    </source>
</evidence>
<dbReference type="Proteomes" id="UP000215086">
    <property type="component" value="Chromosome"/>
</dbReference>
<dbReference type="GO" id="GO:0004252">
    <property type="term" value="F:serine-type endopeptidase activity"/>
    <property type="evidence" value="ECO:0007669"/>
    <property type="project" value="UniProtKB-EC"/>
</dbReference>
<keyword evidence="3 5" id="KW-0378">Hydrolase</keyword>
<reference evidence="7 8" key="1">
    <citation type="journal article" name="Front. Microbiol.">
        <title>Sugar Metabolism of the First Thermophilic Planctomycete Thermogutta terrifontis: Comparative Genomic and Transcriptomic Approaches.</title>
        <authorList>
            <person name="Elcheninov A.G."/>
            <person name="Menzel P."/>
            <person name="Gudbergsdottir S.R."/>
            <person name="Slesarev A.I."/>
            <person name="Kadnikov V.V."/>
            <person name="Krogh A."/>
            <person name="Bonch-Osmolovskaya E.A."/>
            <person name="Peng X."/>
            <person name="Kublanov I.V."/>
        </authorList>
    </citation>
    <scope>NUCLEOTIDE SEQUENCE [LARGE SCALE GENOMIC DNA]</scope>
    <source>
        <strain evidence="7 8">R1</strain>
    </source>
</reference>
<dbReference type="Pfam" id="PF17804">
    <property type="entry name" value="TSP_NTD"/>
    <property type="match status" value="1"/>
</dbReference>
<dbReference type="InterPro" id="IPR036034">
    <property type="entry name" value="PDZ_sf"/>
</dbReference>
<evidence type="ECO:0000256" key="3">
    <source>
        <dbReference type="ARBA" id="ARBA00022801"/>
    </source>
</evidence>
<dbReference type="InterPro" id="IPR005151">
    <property type="entry name" value="Tail-specific_protease"/>
</dbReference>
<dbReference type="AlphaFoldDB" id="A0A286R9L9"/>
<evidence type="ECO:0000259" key="6">
    <source>
        <dbReference type="PROSITE" id="PS50106"/>
    </source>
</evidence>
<evidence type="ECO:0000256" key="2">
    <source>
        <dbReference type="ARBA" id="ARBA00022670"/>
    </source>
</evidence>
<protein>
    <submittedName>
        <fullName evidence="7">Tail-specific protease</fullName>
        <ecNumber evidence="7">3.4.21.102</ecNumber>
    </submittedName>
</protein>
<dbReference type="SMART" id="SM00245">
    <property type="entry name" value="TSPc"/>
    <property type="match status" value="1"/>
</dbReference>
<gene>
    <name evidence="7" type="ORF">THTE_0041</name>
</gene>
<dbReference type="GO" id="GO:0007165">
    <property type="term" value="P:signal transduction"/>
    <property type="evidence" value="ECO:0007669"/>
    <property type="project" value="TreeGrafter"/>
</dbReference>
<dbReference type="Pfam" id="PF03572">
    <property type="entry name" value="Peptidase_S41"/>
    <property type="match status" value="1"/>
</dbReference>
<dbReference type="PANTHER" id="PTHR32060">
    <property type="entry name" value="TAIL-SPECIFIC PROTEASE"/>
    <property type="match status" value="1"/>
</dbReference>
<dbReference type="Gene3D" id="2.30.42.10">
    <property type="match status" value="1"/>
</dbReference>
<dbReference type="FunFam" id="3.90.226.10:FF:000090">
    <property type="entry name" value="Tail-specific protease"/>
    <property type="match status" value="1"/>
</dbReference>
<dbReference type="SMART" id="SM00228">
    <property type="entry name" value="PDZ"/>
    <property type="match status" value="1"/>
</dbReference>
<evidence type="ECO:0000256" key="4">
    <source>
        <dbReference type="ARBA" id="ARBA00022825"/>
    </source>
</evidence>
<dbReference type="InterPro" id="IPR020992">
    <property type="entry name" value="Tail_Prtase_C"/>
</dbReference>
<dbReference type="InterPro" id="IPR001478">
    <property type="entry name" value="PDZ"/>
</dbReference>
<dbReference type="InterPro" id="IPR029045">
    <property type="entry name" value="ClpP/crotonase-like_dom_sf"/>
</dbReference>
<dbReference type="Pfam" id="PF11818">
    <property type="entry name" value="DUF3340"/>
    <property type="match status" value="1"/>
</dbReference>
<evidence type="ECO:0000256" key="5">
    <source>
        <dbReference type="RuleBase" id="RU004404"/>
    </source>
</evidence>
<dbReference type="PROSITE" id="PS50106">
    <property type="entry name" value="PDZ"/>
    <property type="match status" value="1"/>
</dbReference>
<dbReference type="Pfam" id="PF00595">
    <property type="entry name" value="PDZ"/>
    <property type="match status" value="1"/>
</dbReference>
<dbReference type="SUPFAM" id="SSF52096">
    <property type="entry name" value="ClpP/crotonase"/>
    <property type="match status" value="1"/>
</dbReference>